<dbReference type="InterPro" id="IPR002639">
    <property type="entry name" value="UreF"/>
</dbReference>
<evidence type="ECO:0000256" key="1">
    <source>
        <dbReference type="ARBA" id="ARBA00022988"/>
    </source>
</evidence>
<dbReference type="Gene3D" id="1.10.4190.10">
    <property type="entry name" value="Urease accessory protein UreF"/>
    <property type="match status" value="1"/>
</dbReference>
<evidence type="ECO:0000256" key="2">
    <source>
        <dbReference type="ARBA" id="ARBA00023186"/>
    </source>
</evidence>
<evidence type="ECO:0000313" key="4">
    <source>
        <dbReference type="EMBL" id="UXH80814.1"/>
    </source>
</evidence>
<dbReference type="PANTHER" id="PTHR33620">
    <property type="entry name" value="UREASE ACCESSORY PROTEIN F"/>
    <property type="match status" value="1"/>
</dbReference>
<comment type="function">
    <text evidence="3">Required for maturation of urease via the functional incorporation of the urease nickel metallocenter.</text>
</comment>
<dbReference type="PIRSF" id="PIRSF009467">
    <property type="entry name" value="Ureas_acces_UreF"/>
    <property type="match status" value="1"/>
</dbReference>
<protein>
    <recommendedName>
        <fullName evidence="3">Urease accessory protein UreF</fullName>
    </recommendedName>
</protein>
<sequence>MVGTIIPTTTSIDPVPPLLRLVWLASPALPIGAFSYSEGLEAAVEHGHVHDDQSTAIWLTQQLALLARGDLAAIAHGIAAWRTQDEPALRDLADWLRRTRDGAEARLQSEQMGQSLLAWLRPQGMASPAQLALLTDVAAGQSPPYPLVMALALSTVEVPIEQALQAQAFGWAENQVQAALKAVPLGQNAGQRVLARLAAAIPQAVAQAIATPPARRQVFAPMLSILAARHETQYSRLFRS</sequence>
<dbReference type="Pfam" id="PF01730">
    <property type="entry name" value="UreF"/>
    <property type="match status" value="1"/>
</dbReference>
<keyword evidence="2 3" id="KW-0143">Chaperone</keyword>
<reference evidence="4" key="1">
    <citation type="submission" date="2022-10" db="EMBL/GenBank/DDBJ databases">
        <title>Characterization and whole genome sequencing of a new Roseateles species, isolated from fresh water.</title>
        <authorList>
            <person name="Guliayeva D.Y."/>
            <person name="Akhremchuk A.E."/>
            <person name="Sikolenko M.A."/>
            <person name="Valentovich L.N."/>
            <person name="Sidarenka A.V."/>
        </authorList>
    </citation>
    <scope>NUCLEOTIDE SEQUENCE</scope>
    <source>
        <strain evidence="4">BIM B-1768</strain>
    </source>
</reference>
<accession>A0ABY6B8V2</accession>
<dbReference type="PANTHER" id="PTHR33620:SF1">
    <property type="entry name" value="UREASE ACCESSORY PROTEIN F"/>
    <property type="match status" value="1"/>
</dbReference>
<evidence type="ECO:0000313" key="5">
    <source>
        <dbReference type="Proteomes" id="UP001064933"/>
    </source>
</evidence>
<evidence type="ECO:0000256" key="3">
    <source>
        <dbReference type="HAMAP-Rule" id="MF_01385"/>
    </source>
</evidence>
<keyword evidence="1 3" id="KW-0996">Nickel insertion</keyword>
<dbReference type="Proteomes" id="UP001064933">
    <property type="component" value="Chromosome"/>
</dbReference>
<proteinExistence type="inferred from homology"/>
<comment type="subcellular location">
    <subcellularLocation>
        <location evidence="3">Cytoplasm</location>
    </subcellularLocation>
</comment>
<dbReference type="InterPro" id="IPR038277">
    <property type="entry name" value="UreF_sf"/>
</dbReference>
<keyword evidence="5" id="KW-1185">Reference proteome</keyword>
<comment type="similarity">
    <text evidence="3">Belongs to the UreF family.</text>
</comment>
<name>A0ABY6B8V2_9BURK</name>
<keyword evidence="3" id="KW-0963">Cytoplasm</keyword>
<dbReference type="EMBL" id="CP104562">
    <property type="protein sequence ID" value="UXH80814.1"/>
    <property type="molecule type" value="Genomic_DNA"/>
</dbReference>
<comment type="subunit">
    <text evidence="3">UreD, UreF and UreG form a complex that acts as a GTP-hydrolysis-dependent molecular chaperone, activating the urease apoprotein by helping to assemble the nickel containing metallocenter of UreC. The UreE protein probably delivers the nickel.</text>
</comment>
<gene>
    <name evidence="3" type="primary">ureF</name>
    <name evidence="4" type="ORF">N4261_06680</name>
</gene>
<organism evidence="4 5">
    <name type="scientific">Roseateles amylovorans</name>
    <dbReference type="NCBI Taxonomy" id="2978473"/>
    <lineage>
        <taxon>Bacteria</taxon>
        <taxon>Pseudomonadati</taxon>
        <taxon>Pseudomonadota</taxon>
        <taxon>Betaproteobacteria</taxon>
        <taxon>Burkholderiales</taxon>
        <taxon>Sphaerotilaceae</taxon>
        <taxon>Roseateles</taxon>
    </lineage>
</organism>
<dbReference type="HAMAP" id="MF_01385">
    <property type="entry name" value="UreF"/>
    <property type="match status" value="1"/>
</dbReference>